<feature type="domain" description="Nudix hydrolase" evidence="5">
    <location>
        <begin position="30"/>
        <end position="166"/>
    </location>
</feature>
<comment type="cofactor">
    <cofactor evidence="1">
        <name>Mg(2+)</name>
        <dbReference type="ChEBI" id="CHEBI:18420"/>
    </cofactor>
</comment>
<dbReference type="SUPFAM" id="SSF55811">
    <property type="entry name" value="Nudix"/>
    <property type="match status" value="1"/>
</dbReference>
<keyword evidence="3 4" id="KW-0378">Hydrolase</keyword>
<dbReference type="Pfam" id="PF00293">
    <property type="entry name" value="NUDIX"/>
    <property type="match status" value="1"/>
</dbReference>
<dbReference type="EMBL" id="JBHSPA010000062">
    <property type="protein sequence ID" value="MFC5831299.1"/>
    <property type="molecule type" value="Genomic_DNA"/>
</dbReference>
<evidence type="ECO:0000256" key="4">
    <source>
        <dbReference type="RuleBase" id="RU003476"/>
    </source>
</evidence>
<evidence type="ECO:0000256" key="3">
    <source>
        <dbReference type="ARBA" id="ARBA00022801"/>
    </source>
</evidence>
<accession>A0ABW1D1Y8</accession>
<reference evidence="7" key="1">
    <citation type="journal article" date="2019" name="Int. J. Syst. Evol. Microbiol.">
        <title>The Global Catalogue of Microorganisms (GCM) 10K type strain sequencing project: providing services to taxonomists for standard genome sequencing and annotation.</title>
        <authorList>
            <consortium name="The Broad Institute Genomics Platform"/>
            <consortium name="The Broad Institute Genome Sequencing Center for Infectious Disease"/>
            <person name="Wu L."/>
            <person name="Ma J."/>
        </authorList>
    </citation>
    <scope>NUCLEOTIDE SEQUENCE [LARGE SCALE GENOMIC DNA]</scope>
    <source>
        <strain evidence="7">CCUG 53903</strain>
    </source>
</reference>
<organism evidence="6 7">
    <name type="scientific">Nonomuraea insulae</name>
    <dbReference type="NCBI Taxonomy" id="1616787"/>
    <lineage>
        <taxon>Bacteria</taxon>
        <taxon>Bacillati</taxon>
        <taxon>Actinomycetota</taxon>
        <taxon>Actinomycetes</taxon>
        <taxon>Streptosporangiales</taxon>
        <taxon>Streptosporangiaceae</taxon>
        <taxon>Nonomuraea</taxon>
    </lineage>
</organism>
<protein>
    <submittedName>
        <fullName evidence="6">NUDIX hydrolase</fullName>
        <ecNumber evidence="6">3.6.-.-</ecNumber>
    </submittedName>
</protein>
<evidence type="ECO:0000259" key="5">
    <source>
        <dbReference type="PROSITE" id="PS51462"/>
    </source>
</evidence>
<dbReference type="EC" id="3.6.-.-" evidence="6"/>
<dbReference type="InterPro" id="IPR020476">
    <property type="entry name" value="Nudix_hydrolase"/>
</dbReference>
<evidence type="ECO:0000256" key="2">
    <source>
        <dbReference type="ARBA" id="ARBA00005582"/>
    </source>
</evidence>
<evidence type="ECO:0000256" key="1">
    <source>
        <dbReference type="ARBA" id="ARBA00001946"/>
    </source>
</evidence>
<dbReference type="PANTHER" id="PTHR43046">
    <property type="entry name" value="GDP-MANNOSE MANNOSYL HYDROLASE"/>
    <property type="match status" value="1"/>
</dbReference>
<keyword evidence="7" id="KW-1185">Reference proteome</keyword>
<dbReference type="PROSITE" id="PS00893">
    <property type="entry name" value="NUDIX_BOX"/>
    <property type="match status" value="1"/>
</dbReference>
<dbReference type="InterPro" id="IPR000086">
    <property type="entry name" value="NUDIX_hydrolase_dom"/>
</dbReference>
<evidence type="ECO:0000313" key="7">
    <source>
        <dbReference type="Proteomes" id="UP001596058"/>
    </source>
</evidence>
<dbReference type="Proteomes" id="UP001596058">
    <property type="component" value="Unassembled WGS sequence"/>
</dbReference>
<comment type="caution">
    <text evidence="6">The sequence shown here is derived from an EMBL/GenBank/DDBJ whole genome shotgun (WGS) entry which is preliminary data.</text>
</comment>
<comment type="similarity">
    <text evidence="2 4">Belongs to the Nudix hydrolase family.</text>
</comment>
<gene>
    <name evidence="6" type="ORF">ACFPZ3_46250</name>
</gene>
<dbReference type="PANTHER" id="PTHR43046:SF14">
    <property type="entry name" value="MUTT_NUDIX FAMILY PROTEIN"/>
    <property type="match status" value="1"/>
</dbReference>
<dbReference type="Gene3D" id="3.90.79.10">
    <property type="entry name" value="Nucleoside Triphosphate Pyrophosphohydrolase"/>
    <property type="match status" value="1"/>
</dbReference>
<dbReference type="GO" id="GO:0016787">
    <property type="term" value="F:hydrolase activity"/>
    <property type="evidence" value="ECO:0007669"/>
    <property type="project" value="UniProtKB-KW"/>
</dbReference>
<dbReference type="InterPro" id="IPR020084">
    <property type="entry name" value="NUDIX_hydrolase_CS"/>
</dbReference>
<dbReference type="RefSeq" id="WP_379520773.1">
    <property type="nucleotide sequence ID" value="NZ_JBHSPA010000062.1"/>
</dbReference>
<dbReference type="PRINTS" id="PR00502">
    <property type="entry name" value="NUDIXFAMILY"/>
</dbReference>
<proteinExistence type="inferred from homology"/>
<name>A0ABW1D1Y8_9ACTN</name>
<dbReference type="PROSITE" id="PS51462">
    <property type="entry name" value="NUDIX"/>
    <property type="match status" value="1"/>
</dbReference>
<dbReference type="InterPro" id="IPR015797">
    <property type="entry name" value="NUDIX_hydrolase-like_dom_sf"/>
</dbReference>
<evidence type="ECO:0000313" key="6">
    <source>
        <dbReference type="EMBL" id="MFC5831299.1"/>
    </source>
</evidence>
<sequence length="166" mass="18490">MTPHVLATKTVPWIPVTHRLDVILAETLPPVDQTTTAFAFVSDSSGRTLMTCVDREGRGWDIPGGHLEPGESALDAAVRELYEETGLRLPPSELSIFAWHRIQLLEQPPADYRYPMLAYMTMFRAVLPGPGTPTQPPAGSESTHADWLTREEIERVCGQRTWLALL</sequence>
<dbReference type="CDD" id="cd02883">
    <property type="entry name" value="NUDIX_Hydrolase"/>
    <property type="match status" value="1"/>
</dbReference>